<accession>A0A645IXA2</accession>
<dbReference type="AlphaFoldDB" id="A0A645IXA2"/>
<dbReference type="EMBL" id="VSSQ01123903">
    <property type="protein sequence ID" value="MPN55069.1"/>
    <property type="molecule type" value="Genomic_DNA"/>
</dbReference>
<name>A0A645IXA2_9ZZZZ</name>
<reference evidence="2" key="1">
    <citation type="submission" date="2019-08" db="EMBL/GenBank/DDBJ databases">
        <authorList>
            <person name="Kucharzyk K."/>
            <person name="Murdoch R.W."/>
            <person name="Higgins S."/>
            <person name="Loffler F."/>
        </authorList>
    </citation>
    <scope>NUCLEOTIDE SEQUENCE</scope>
</reference>
<protein>
    <submittedName>
        <fullName evidence="2">Uncharacterized protein</fullName>
    </submittedName>
</protein>
<organism evidence="2">
    <name type="scientific">bioreactor metagenome</name>
    <dbReference type="NCBI Taxonomy" id="1076179"/>
    <lineage>
        <taxon>unclassified sequences</taxon>
        <taxon>metagenomes</taxon>
        <taxon>ecological metagenomes</taxon>
    </lineage>
</organism>
<evidence type="ECO:0000313" key="2">
    <source>
        <dbReference type="EMBL" id="MPN55069.1"/>
    </source>
</evidence>
<feature type="region of interest" description="Disordered" evidence="1">
    <location>
        <begin position="46"/>
        <end position="70"/>
    </location>
</feature>
<proteinExistence type="predicted"/>
<gene>
    <name evidence="2" type="ORF">SDC9_202748</name>
</gene>
<sequence>MVKEMGTDLGKHNIGPVMLDLALQSENLVFGRFPFHPLDAFKIAHGKRRQKGEQKARAQAEPQAGMGIPSFERGNADVPFGVVHGNGLGNCIAAARRAALGG</sequence>
<comment type="caution">
    <text evidence="2">The sequence shown here is derived from an EMBL/GenBank/DDBJ whole genome shotgun (WGS) entry which is preliminary data.</text>
</comment>
<evidence type="ECO:0000256" key="1">
    <source>
        <dbReference type="SAM" id="MobiDB-lite"/>
    </source>
</evidence>